<dbReference type="Pfam" id="PF07530">
    <property type="entry name" value="PRE_C2HC"/>
    <property type="match status" value="1"/>
</dbReference>
<feature type="compositionally biased region" description="Basic residues" evidence="8">
    <location>
        <begin position="320"/>
        <end position="332"/>
    </location>
</feature>
<dbReference type="GO" id="GO:0046982">
    <property type="term" value="F:protein heterodimerization activity"/>
    <property type="evidence" value="ECO:0007669"/>
    <property type="project" value="InterPro"/>
</dbReference>
<dbReference type="GO" id="GO:0030527">
    <property type="term" value="F:structural constituent of chromatin"/>
    <property type="evidence" value="ECO:0007669"/>
    <property type="project" value="InterPro"/>
</dbReference>
<evidence type="ECO:0000259" key="9">
    <source>
        <dbReference type="SMART" id="SM00596"/>
    </source>
</evidence>
<dbReference type="InterPro" id="IPR009072">
    <property type="entry name" value="Histone-fold"/>
</dbReference>
<dbReference type="Gene3D" id="3.60.10.10">
    <property type="entry name" value="Endonuclease/exonuclease/phosphatase"/>
    <property type="match status" value="1"/>
</dbReference>
<dbReference type="GO" id="GO:0003677">
    <property type="term" value="F:DNA binding"/>
    <property type="evidence" value="ECO:0007669"/>
    <property type="project" value="UniProtKB-KW"/>
</dbReference>
<comment type="similarity">
    <text evidence="3">Belongs to the histone H3 family.</text>
</comment>
<keyword evidence="5" id="KW-0238">DNA-binding</keyword>
<feature type="region of interest" description="Disordered" evidence="8">
    <location>
        <begin position="651"/>
        <end position="681"/>
    </location>
</feature>
<dbReference type="STRING" id="151549.A0A4C1XHJ4"/>
<dbReference type="FunFam" id="1.10.20.10:FF:000085">
    <property type="entry name" value="Histone H3.2"/>
    <property type="match status" value="1"/>
</dbReference>
<protein>
    <submittedName>
        <fullName evidence="10">Histone H3</fullName>
    </submittedName>
</protein>
<evidence type="ECO:0000256" key="7">
    <source>
        <dbReference type="ARBA" id="ARBA00023269"/>
    </source>
</evidence>
<proteinExistence type="inferred from homology"/>
<dbReference type="InterPro" id="IPR006579">
    <property type="entry name" value="Pre_C2HC_dom"/>
</dbReference>
<dbReference type="Gene3D" id="1.10.20.10">
    <property type="entry name" value="Histone, subunit A"/>
    <property type="match status" value="1"/>
</dbReference>
<comment type="caution">
    <text evidence="10">The sequence shown here is derived from an EMBL/GenBank/DDBJ whole genome shotgun (WGS) entry which is preliminary data.</text>
</comment>
<keyword evidence="4" id="KW-0158">Chromosome</keyword>
<evidence type="ECO:0000256" key="6">
    <source>
        <dbReference type="ARBA" id="ARBA00023242"/>
    </source>
</evidence>
<accession>A0A4C1XHJ4</accession>
<evidence type="ECO:0000256" key="5">
    <source>
        <dbReference type="ARBA" id="ARBA00023125"/>
    </source>
</evidence>
<sequence length="1156" mass="127942">MPPKTSGKAAKKSGKAQKNISKSDKKRRSTRGRRVTPSTSTSRRSVSPRALQQTFDDNIEGGADLCPSAAARRVGEARSQRRYEGRDQVHQLCERERLRAARRGYVPPLCSALLCSARCDTSYHTRDEGRPQSAPATGGVKKPHRYRPGTVALREIRRYQKSTELLIRKLPFQRLVREIAQDFKTDLRFQSSAVMALQEASERTWSVSSKIRICARYTPNASPSCRRTYSSPVASVASAPKRALEFARHGRENSSRIVWRWRSTYSSRSPLPAQHFLVGQNIRGHKTDSVVSVSCIPRSCDPLSNGRSRRRDARAPAATGRRRPPPSAAARRRRVRARFGRLAFSRTGALVRCGNCSYCVYSVSAAALVHVRQLGVLISKLVVILSSNSTSCLRGGRVALGFTCEEESINAVLHPLEIVRDPSPSPSASGKEQRVFCPMTDRVALTQLSGAPRLRTRTTLKWSGPRSASKKGPIVQDKVILGTPVTEKAAPTKNTGAKPVAPQRLSPPIYLRDKSKWSTVSTDEVKNDLVNQGYPICSVHRLHGRDGRPLSLVLAVLNKTESAKEMCKNLSKVCGLSGITVEPPYKKGGPGQCHRCQNYGHAAAHCYAQPRCVKCTVPHWTKECTRTRESEGKPSCEFQPAPVPVRNAWFRNQPPRAAPEPTKGSTRPKPSGSAPVNDKSNTLEDIKSVMAILRLVKSEGFAELASDFRRAGLGRPLSGHSQPSRYLVSTRVTIMSEAPGCSNHSSAGRLKPKSLKLLSFNARGLTSNIVELDVCAKEYSLDIILVQESFLKPHMRKACKLRNYVQLRTDRLGTSGGTVLYYKRSLHCCPVDTPQLINLEVTACKLAMDTLEFDVIAPLNPTHFPDKDGDRPDILDIALMKNGQKKITTNWKKVSIALEEIDTPALNKIPNDIESTNDIDNAIGTLTSHITKVVKKCSRKVPVNSDHPKLPASVRKLMRAKNAALRRASDFPTPANRSHARALQQLIGKWPKLLNRTATSPYPPLRTPTTLSRSKIGKKLSVSPTALKDNAHTLPHDPLHTSRIEEEVRQKVSLDPKDDLDPVTLDEVKGLVKISKPGRLRASMAPEGMIGRKSKIISVRHADDTTLFLRSEGRISLNHIIPLRPPKGINELTQWFQLWRIEVNSEKAHVTSLSDY</sequence>
<dbReference type="GO" id="GO:0000786">
    <property type="term" value="C:nucleosome"/>
    <property type="evidence" value="ECO:0007669"/>
    <property type="project" value="UniProtKB-KW"/>
</dbReference>
<feature type="compositionally biased region" description="Basic residues" evidence="8">
    <location>
        <begin position="24"/>
        <end position="34"/>
    </location>
</feature>
<comment type="subcellular location">
    <subcellularLocation>
        <location evidence="2">Chromosome</location>
    </subcellularLocation>
    <subcellularLocation>
        <location evidence="1">Nucleus</location>
    </subcellularLocation>
</comment>
<dbReference type="Proteomes" id="UP000299102">
    <property type="component" value="Unassembled WGS sequence"/>
</dbReference>
<organism evidence="10 11">
    <name type="scientific">Eumeta variegata</name>
    <name type="common">Bagworm moth</name>
    <name type="synonym">Eumeta japonica</name>
    <dbReference type="NCBI Taxonomy" id="151549"/>
    <lineage>
        <taxon>Eukaryota</taxon>
        <taxon>Metazoa</taxon>
        <taxon>Ecdysozoa</taxon>
        <taxon>Arthropoda</taxon>
        <taxon>Hexapoda</taxon>
        <taxon>Insecta</taxon>
        <taxon>Pterygota</taxon>
        <taxon>Neoptera</taxon>
        <taxon>Endopterygota</taxon>
        <taxon>Lepidoptera</taxon>
        <taxon>Glossata</taxon>
        <taxon>Ditrysia</taxon>
        <taxon>Tineoidea</taxon>
        <taxon>Psychidae</taxon>
        <taxon>Oiketicinae</taxon>
        <taxon>Eumeta</taxon>
    </lineage>
</organism>
<dbReference type="InterPro" id="IPR007125">
    <property type="entry name" value="H2A/H2B/H3"/>
</dbReference>
<dbReference type="SUPFAM" id="SSF47113">
    <property type="entry name" value="Histone-fold"/>
    <property type="match status" value="1"/>
</dbReference>
<name>A0A4C1XHJ4_EUMVA</name>
<dbReference type="InterPro" id="IPR000164">
    <property type="entry name" value="Histone_H3/CENP-A"/>
</dbReference>
<evidence type="ECO:0000313" key="11">
    <source>
        <dbReference type="Proteomes" id="UP000299102"/>
    </source>
</evidence>
<dbReference type="PRINTS" id="PR00622">
    <property type="entry name" value="HISTONEH3"/>
</dbReference>
<feature type="region of interest" description="Disordered" evidence="8">
    <location>
        <begin position="1"/>
        <end position="51"/>
    </location>
</feature>
<dbReference type="PROSITE" id="PS00959">
    <property type="entry name" value="HISTONE_H3_2"/>
    <property type="match status" value="1"/>
</dbReference>
<dbReference type="CDD" id="cd22911">
    <property type="entry name" value="HFD_H3"/>
    <property type="match status" value="1"/>
</dbReference>
<evidence type="ECO:0000313" key="10">
    <source>
        <dbReference type="EMBL" id="GBP62452.1"/>
    </source>
</evidence>
<gene>
    <name evidence="10" type="ORF">EVAR_3154_1</name>
</gene>
<dbReference type="PANTHER" id="PTHR11426">
    <property type="entry name" value="HISTONE H3"/>
    <property type="match status" value="1"/>
</dbReference>
<evidence type="ECO:0000256" key="4">
    <source>
        <dbReference type="ARBA" id="ARBA00022454"/>
    </source>
</evidence>
<dbReference type="SUPFAM" id="SSF56219">
    <property type="entry name" value="DNase I-like"/>
    <property type="match status" value="1"/>
</dbReference>
<dbReference type="InterPro" id="IPR036691">
    <property type="entry name" value="Endo/exonu/phosph_ase_sf"/>
</dbReference>
<keyword evidence="11" id="KW-1185">Reference proteome</keyword>
<dbReference type="GO" id="GO:0005634">
    <property type="term" value="C:nucleus"/>
    <property type="evidence" value="ECO:0007669"/>
    <property type="project" value="UniProtKB-SubCell"/>
</dbReference>
<feature type="region of interest" description="Disordered" evidence="8">
    <location>
        <begin position="302"/>
        <end position="332"/>
    </location>
</feature>
<feature type="domain" description="Pre-C2HC" evidence="9">
    <location>
        <begin position="522"/>
        <end position="591"/>
    </location>
</feature>
<feature type="compositionally biased region" description="Low complexity" evidence="8">
    <location>
        <begin position="35"/>
        <end position="49"/>
    </location>
</feature>
<evidence type="ECO:0000256" key="3">
    <source>
        <dbReference type="ARBA" id="ARBA00010343"/>
    </source>
</evidence>
<dbReference type="SMART" id="SM00428">
    <property type="entry name" value="H3"/>
    <property type="match status" value="1"/>
</dbReference>
<keyword evidence="6" id="KW-0539">Nucleus</keyword>
<dbReference type="Pfam" id="PF00125">
    <property type="entry name" value="Histone"/>
    <property type="match status" value="1"/>
</dbReference>
<feature type="region of interest" description="Disordered" evidence="8">
    <location>
        <begin position="123"/>
        <end position="146"/>
    </location>
</feature>
<dbReference type="SMART" id="SM00596">
    <property type="entry name" value="PRE_C2HC"/>
    <property type="match status" value="1"/>
</dbReference>
<reference evidence="10 11" key="1">
    <citation type="journal article" date="2019" name="Commun. Biol.">
        <title>The bagworm genome reveals a unique fibroin gene that provides high tensile strength.</title>
        <authorList>
            <person name="Kono N."/>
            <person name="Nakamura H."/>
            <person name="Ohtoshi R."/>
            <person name="Tomita M."/>
            <person name="Numata K."/>
            <person name="Arakawa K."/>
        </authorList>
    </citation>
    <scope>NUCLEOTIDE SEQUENCE [LARGE SCALE GENOMIC DNA]</scope>
</reference>
<dbReference type="AlphaFoldDB" id="A0A4C1XHJ4"/>
<dbReference type="OrthoDB" id="8123886at2759"/>
<keyword evidence="7" id="KW-0544">Nucleosome core</keyword>
<evidence type="ECO:0000256" key="8">
    <source>
        <dbReference type="SAM" id="MobiDB-lite"/>
    </source>
</evidence>
<dbReference type="EMBL" id="BGZK01000841">
    <property type="protein sequence ID" value="GBP62452.1"/>
    <property type="molecule type" value="Genomic_DNA"/>
</dbReference>
<evidence type="ECO:0000256" key="1">
    <source>
        <dbReference type="ARBA" id="ARBA00004123"/>
    </source>
</evidence>
<evidence type="ECO:0000256" key="2">
    <source>
        <dbReference type="ARBA" id="ARBA00004286"/>
    </source>
</evidence>